<accession>A0A9P3FFB1</accession>
<gene>
    <name evidence="2" type="ORF">CKM354_000518400</name>
</gene>
<feature type="region of interest" description="Disordered" evidence="1">
    <location>
        <begin position="321"/>
        <end position="361"/>
    </location>
</feature>
<name>A0A9P3FFB1_9PEZI</name>
<keyword evidence="3" id="KW-1185">Reference proteome</keyword>
<proteinExistence type="predicted"/>
<feature type="compositionally biased region" description="Basic and acidic residues" evidence="1">
    <location>
        <begin position="345"/>
        <end position="361"/>
    </location>
</feature>
<feature type="compositionally biased region" description="Basic and acidic residues" evidence="1">
    <location>
        <begin position="327"/>
        <end position="339"/>
    </location>
</feature>
<dbReference type="Proteomes" id="UP000825890">
    <property type="component" value="Unassembled WGS sequence"/>
</dbReference>
<dbReference type="OrthoDB" id="10299724at2759"/>
<dbReference type="EMBL" id="BOLY01000003">
    <property type="protein sequence ID" value="GIZ41897.1"/>
    <property type="molecule type" value="Genomic_DNA"/>
</dbReference>
<dbReference type="RefSeq" id="XP_044656384.1">
    <property type="nucleotide sequence ID" value="XM_044800449.1"/>
</dbReference>
<dbReference type="GeneID" id="68290759"/>
<evidence type="ECO:0000313" key="2">
    <source>
        <dbReference type="EMBL" id="GIZ41897.1"/>
    </source>
</evidence>
<evidence type="ECO:0000256" key="1">
    <source>
        <dbReference type="SAM" id="MobiDB-lite"/>
    </source>
</evidence>
<protein>
    <submittedName>
        <fullName evidence="2">Uncharacterized protein</fullName>
    </submittedName>
</protein>
<organism evidence="2 3">
    <name type="scientific">Cercospora kikuchii</name>
    <dbReference type="NCBI Taxonomy" id="84275"/>
    <lineage>
        <taxon>Eukaryota</taxon>
        <taxon>Fungi</taxon>
        <taxon>Dikarya</taxon>
        <taxon>Ascomycota</taxon>
        <taxon>Pezizomycotina</taxon>
        <taxon>Dothideomycetes</taxon>
        <taxon>Dothideomycetidae</taxon>
        <taxon>Mycosphaerellales</taxon>
        <taxon>Mycosphaerellaceae</taxon>
        <taxon>Cercospora</taxon>
    </lineage>
</organism>
<comment type="caution">
    <text evidence="2">The sequence shown here is derived from an EMBL/GenBank/DDBJ whole genome shotgun (WGS) entry which is preliminary data.</text>
</comment>
<evidence type="ECO:0000313" key="3">
    <source>
        <dbReference type="Proteomes" id="UP000825890"/>
    </source>
</evidence>
<dbReference type="AlphaFoldDB" id="A0A9P3FFB1"/>
<sequence>MSVTRMVRGARPGLTMFIRSTGESLEVLGIQQQLDFKALNPLQDLEKRKKHVVKLPDSHSLHVFAYPNIIERRQYFKYPTGGPYDEGRALRRTWNYQVTATNPAQARKALLRSRPEDWSYQEVAASVGDACRTSRPVDTIDTLKHVLGLEDHNETSFLRQNFKDLKGRSDIFADLERTRSIFDVSLSRDAEQVVQIIMDTWGAYLGQRQTDFYYCTAVLRSCRSLGGVPASKQDALGIIGGETALLSRAPELLQRIKFADDELKRFIDWKKKYTKRRNAFLRESRERQLRYWQKRRRFDRWLIWRCQERFRRDEDIHACLPQGPKQLPERSNSEQEHSRASQRAELSREHKIELDGHDGSR</sequence>
<reference evidence="2 3" key="1">
    <citation type="submission" date="2021-01" db="EMBL/GenBank/DDBJ databases">
        <title>Cercospora kikuchii MAFF 305040 whole genome shotgun sequence.</title>
        <authorList>
            <person name="Kashiwa T."/>
            <person name="Suzuki T."/>
        </authorList>
    </citation>
    <scope>NUCLEOTIDE SEQUENCE [LARGE SCALE GENOMIC DNA]</scope>
    <source>
        <strain evidence="2 3">MAFF 305040</strain>
    </source>
</reference>